<accession>K3ZGF3</accession>
<feature type="compositionally biased region" description="Polar residues" evidence="1">
    <location>
        <begin position="9"/>
        <end position="38"/>
    </location>
</feature>
<name>K3ZGF3_SETIT</name>
<feature type="region of interest" description="Disordered" evidence="1">
    <location>
        <begin position="1"/>
        <end position="40"/>
    </location>
</feature>
<reference evidence="2" key="2">
    <citation type="submission" date="2018-08" db="UniProtKB">
        <authorList>
            <consortium name="EnsemblPlants"/>
        </authorList>
    </citation>
    <scope>IDENTIFICATION</scope>
    <source>
        <strain evidence="2">Yugu1</strain>
    </source>
</reference>
<protein>
    <submittedName>
        <fullName evidence="2">Uncharacterized protein</fullName>
    </submittedName>
</protein>
<dbReference type="Proteomes" id="UP000004995">
    <property type="component" value="Unassembled WGS sequence"/>
</dbReference>
<proteinExistence type="predicted"/>
<dbReference type="HOGENOM" id="CLU_2659191_0_0_1"/>
<keyword evidence="3" id="KW-1185">Reference proteome</keyword>
<evidence type="ECO:0000313" key="2">
    <source>
        <dbReference type="EnsemblPlants" id="KQL16554"/>
    </source>
</evidence>
<dbReference type="EMBL" id="AGNK02002013">
    <property type="status" value="NOT_ANNOTATED_CDS"/>
    <property type="molecule type" value="Genomic_DNA"/>
</dbReference>
<sequence length="76" mass="7950">MSRRGSKAPGNSETSSSPGDRASAPTSTQQHSSYSESPRTAGLWPVHGGCKWASGQVIPHMGINPQIHGKFVSCSV</sequence>
<organism evidence="2 3">
    <name type="scientific">Setaria italica</name>
    <name type="common">Foxtail millet</name>
    <name type="synonym">Panicum italicum</name>
    <dbReference type="NCBI Taxonomy" id="4555"/>
    <lineage>
        <taxon>Eukaryota</taxon>
        <taxon>Viridiplantae</taxon>
        <taxon>Streptophyta</taxon>
        <taxon>Embryophyta</taxon>
        <taxon>Tracheophyta</taxon>
        <taxon>Spermatophyta</taxon>
        <taxon>Magnoliopsida</taxon>
        <taxon>Liliopsida</taxon>
        <taxon>Poales</taxon>
        <taxon>Poaceae</taxon>
        <taxon>PACMAD clade</taxon>
        <taxon>Panicoideae</taxon>
        <taxon>Panicodae</taxon>
        <taxon>Paniceae</taxon>
        <taxon>Cenchrinae</taxon>
        <taxon>Setaria</taxon>
    </lineage>
</organism>
<evidence type="ECO:0000313" key="3">
    <source>
        <dbReference type="Proteomes" id="UP000004995"/>
    </source>
</evidence>
<dbReference type="EnsemblPlants" id="KQL16554">
    <property type="protein sequence ID" value="KQL16554"/>
    <property type="gene ID" value="SETIT_025655mg"/>
</dbReference>
<evidence type="ECO:0000256" key="1">
    <source>
        <dbReference type="SAM" id="MobiDB-lite"/>
    </source>
</evidence>
<dbReference type="Gramene" id="KQL16554">
    <property type="protein sequence ID" value="KQL16554"/>
    <property type="gene ID" value="SETIT_025655mg"/>
</dbReference>
<dbReference type="InParanoid" id="K3ZGF3"/>
<dbReference type="AlphaFoldDB" id="K3ZGF3"/>
<reference evidence="3" key="1">
    <citation type="journal article" date="2012" name="Nat. Biotechnol.">
        <title>Reference genome sequence of the model plant Setaria.</title>
        <authorList>
            <person name="Bennetzen J.L."/>
            <person name="Schmutz J."/>
            <person name="Wang H."/>
            <person name="Percifield R."/>
            <person name="Hawkins J."/>
            <person name="Pontaroli A.C."/>
            <person name="Estep M."/>
            <person name="Feng L."/>
            <person name="Vaughn J.N."/>
            <person name="Grimwood J."/>
            <person name="Jenkins J."/>
            <person name="Barry K."/>
            <person name="Lindquist E."/>
            <person name="Hellsten U."/>
            <person name="Deshpande S."/>
            <person name="Wang X."/>
            <person name="Wu X."/>
            <person name="Mitros T."/>
            <person name="Triplett J."/>
            <person name="Yang X."/>
            <person name="Ye C.Y."/>
            <person name="Mauro-Herrera M."/>
            <person name="Wang L."/>
            <person name="Li P."/>
            <person name="Sharma M."/>
            <person name="Sharma R."/>
            <person name="Ronald P.C."/>
            <person name="Panaud O."/>
            <person name="Kellogg E.A."/>
            <person name="Brutnell T.P."/>
            <person name="Doust A.N."/>
            <person name="Tuskan G.A."/>
            <person name="Rokhsar D."/>
            <person name="Devos K.M."/>
        </authorList>
    </citation>
    <scope>NUCLEOTIDE SEQUENCE [LARGE SCALE GENOMIC DNA]</scope>
    <source>
        <strain evidence="3">cv. Yugu1</strain>
    </source>
</reference>